<dbReference type="FunFam" id="3.40.1160.10:FF:000007">
    <property type="entry name" value="Carbamate kinase"/>
    <property type="match status" value="1"/>
</dbReference>
<dbReference type="Pfam" id="PF00696">
    <property type="entry name" value="AA_kinase"/>
    <property type="match status" value="1"/>
</dbReference>
<dbReference type="PANTHER" id="PTHR30409">
    <property type="entry name" value="CARBAMATE KINASE"/>
    <property type="match status" value="1"/>
</dbReference>
<dbReference type="InterPro" id="IPR003964">
    <property type="entry name" value="Carb_kinase"/>
</dbReference>
<evidence type="ECO:0000256" key="3">
    <source>
        <dbReference type="ARBA" id="ARBA00022679"/>
    </source>
</evidence>
<evidence type="ECO:0000313" key="8">
    <source>
        <dbReference type="EMBL" id="RRC95533.1"/>
    </source>
</evidence>
<dbReference type="InterPro" id="IPR036393">
    <property type="entry name" value="AceGlu_kinase-like_sf"/>
</dbReference>
<proteinExistence type="inferred from homology"/>
<dbReference type="GO" id="GO:0005829">
    <property type="term" value="C:cytosol"/>
    <property type="evidence" value="ECO:0007669"/>
    <property type="project" value="TreeGrafter"/>
</dbReference>
<evidence type="ECO:0000256" key="2">
    <source>
        <dbReference type="ARBA" id="ARBA00013070"/>
    </source>
</evidence>
<dbReference type="InterPro" id="IPR001048">
    <property type="entry name" value="Asp/Glu/Uridylate_kinase"/>
</dbReference>
<dbReference type="OrthoDB" id="9766717at2"/>
<evidence type="ECO:0000256" key="5">
    <source>
        <dbReference type="ARBA" id="ARBA00048467"/>
    </source>
</evidence>
<dbReference type="CDD" id="cd04235">
    <property type="entry name" value="AAK_CK"/>
    <property type="match status" value="1"/>
</dbReference>
<evidence type="ECO:0000313" key="9">
    <source>
        <dbReference type="Proteomes" id="UP000280444"/>
    </source>
</evidence>
<keyword evidence="9" id="KW-1185">Reference proteome</keyword>
<dbReference type="SUPFAM" id="SSF53633">
    <property type="entry name" value="Carbamate kinase-like"/>
    <property type="match status" value="1"/>
</dbReference>
<dbReference type="GO" id="GO:0019546">
    <property type="term" value="P:L-arginine deiminase pathway"/>
    <property type="evidence" value="ECO:0007669"/>
    <property type="project" value="TreeGrafter"/>
</dbReference>
<comment type="similarity">
    <text evidence="1 6">Belongs to the carbamate kinase family.</text>
</comment>
<protein>
    <recommendedName>
        <fullName evidence="2 6">Carbamate kinase</fullName>
    </recommendedName>
</protein>
<dbReference type="AlphaFoldDB" id="A0A3P1SE09"/>
<comment type="catalytic activity">
    <reaction evidence="5">
        <text>hydrogencarbonate + NH4(+) + ATP = carbamoyl phosphate + ADP + H2O + H(+)</text>
        <dbReference type="Rhea" id="RHEA:10152"/>
        <dbReference type="ChEBI" id="CHEBI:15377"/>
        <dbReference type="ChEBI" id="CHEBI:15378"/>
        <dbReference type="ChEBI" id="CHEBI:17544"/>
        <dbReference type="ChEBI" id="CHEBI:28938"/>
        <dbReference type="ChEBI" id="CHEBI:30616"/>
        <dbReference type="ChEBI" id="CHEBI:58228"/>
        <dbReference type="ChEBI" id="CHEBI:456216"/>
        <dbReference type="EC" id="2.7.2.2"/>
    </reaction>
</comment>
<accession>A0A3P1SE09</accession>
<keyword evidence="4 6" id="KW-0418">Kinase</keyword>
<feature type="domain" description="Aspartate/glutamate/uridylate kinase" evidence="7">
    <location>
        <begin position="1"/>
        <end position="282"/>
    </location>
</feature>
<dbReference type="RefSeq" id="WP_124869205.1">
    <property type="nucleotide sequence ID" value="NZ_RQZF01000003.1"/>
</dbReference>
<sequence length="307" mass="32313">MRIVAALGGNALLQRGQSSDHAPQVENARIAAEQLAQIARQHDLVVTHGNGPQVGVLAAESSADPRLSEPYPFDTLVAQTQGMIGHWLVQGLQEALPHRNVVALAGRTEVRADDPAFSAPTKFIGEVLSADEAQALAQEKGWVFAADGQYMRRVVPSPTPHAIVEAPAIRMLVNGGFVVVCSGGGGIPVVRDERGLMMGVEAVVDKDLSAALLARELEADMLIIVTDVDGVYLDYGTDAATRVQQATPRQLRALQLPAGSMGPKVEAACAFVEATGKRAVIGSLHEVTALVEGRGGTLVVPSTDNDR</sequence>
<dbReference type="PRINTS" id="PR01469">
    <property type="entry name" value="CARBMTKINASE"/>
</dbReference>
<evidence type="ECO:0000259" key="7">
    <source>
        <dbReference type="Pfam" id="PF00696"/>
    </source>
</evidence>
<dbReference type="PANTHER" id="PTHR30409:SF1">
    <property type="entry name" value="CARBAMATE KINASE-RELATED"/>
    <property type="match status" value="1"/>
</dbReference>
<evidence type="ECO:0000256" key="6">
    <source>
        <dbReference type="PIRNR" id="PIRNR000723"/>
    </source>
</evidence>
<reference evidence="8 9" key="1">
    <citation type="submission" date="2018-11" db="EMBL/GenBank/DDBJ databases">
        <title>Genomes From Bacteria Associated with the Canine Oral Cavity: a Test Case for Automated Genome-Based Taxonomic Assignment.</title>
        <authorList>
            <person name="Coil D.A."/>
            <person name="Jospin G."/>
            <person name="Darling A.E."/>
            <person name="Wallis C."/>
            <person name="Davis I.J."/>
            <person name="Harris S."/>
            <person name="Eisen J.A."/>
            <person name="Holcombe L.J."/>
            <person name="O'Flynn C."/>
        </authorList>
    </citation>
    <scope>NUCLEOTIDE SEQUENCE [LARGE SCALE GENOMIC DNA]</scope>
    <source>
        <strain evidence="8 9">OH770</strain>
    </source>
</reference>
<dbReference type="NCBIfam" id="NF009008">
    <property type="entry name" value="PRK12354.1"/>
    <property type="match status" value="1"/>
</dbReference>
<organism evidence="8 9">
    <name type="scientific">Schaalia canis</name>
    <dbReference type="NCBI Taxonomy" id="100469"/>
    <lineage>
        <taxon>Bacteria</taxon>
        <taxon>Bacillati</taxon>
        <taxon>Actinomycetota</taxon>
        <taxon>Actinomycetes</taxon>
        <taxon>Actinomycetales</taxon>
        <taxon>Actinomycetaceae</taxon>
        <taxon>Schaalia</taxon>
    </lineage>
</organism>
<gene>
    <name evidence="8" type="ORF">EII11_04465</name>
</gene>
<name>A0A3P1SE09_9ACTO</name>
<dbReference type="Proteomes" id="UP000280444">
    <property type="component" value="Unassembled WGS sequence"/>
</dbReference>
<dbReference type="Gene3D" id="3.40.1160.10">
    <property type="entry name" value="Acetylglutamate kinase-like"/>
    <property type="match status" value="1"/>
</dbReference>
<dbReference type="EMBL" id="RQZF01000003">
    <property type="protein sequence ID" value="RRC95533.1"/>
    <property type="molecule type" value="Genomic_DNA"/>
</dbReference>
<evidence type="ECO:0000256" key="1">
    <source>
        <dbReference type="ARBA" id="ARBA00011066"/>
    </source>
</evidence>
<dbReference type="PIRSF" id="PIRSF000723">
    <property type="entry name" value="Carbamate_kin"/>
    <property type="match status" value="1"/>
</dbReference>
<comment type="caution">
    <text evidence="8">The sequence shown here is derived from an EMBL/GenBank/DDBJ whole genome shotgun (WGS) entry which is preliminary data.</text>
</comment>
<evidence type="ECO:0000256" key="4">
    <source>
        <dbReference type="ARBA" id="ARBA00022777"/>
    </source>
</evidence>
<dbReference type="GO" id="GO:0008804">
    <property type="term" value="F:carbamate kinase activity"/>
    <property type="evidence" value="ECO:0007669"/>
    <property type="project" value="UniProtKB-EC"/>
</dbReference>
<keyword evidence="3 6" id="KW-0808">Transferase</keyword>